<dbReference type="InterPro" id="IPR015421">
    <property type="entry name" value="PyrdxlP-dep_Trfase_major"/>
</dbReference>
<evidence type="ECO:0000259" key="6">
    <source>
        <dbReference type="Pfam" id="PF00266"/>
    </source>
</evidence>
<dbReference type="PANTHER" id="PTHR43586">
    <property type="entry name" value="CYSTEINE DESULFURASE"/>
    <property type="match status" value="1"/>
</dbReference>
<evidence type="ECO:0000313" key="8">
    <source>
        <dbReference type="Proteomes" id="UP000053859"/>
    </source>
</evidence>
<dbReference type="Pfam" id="PF00266">
    <property type="entry name" value="Aminotran_5"/>
    <property type="match status" value="1"/>
</dbReference>
<dbReference type="PATRIC" id="fig|146537.3.peg.1067"/>
<evidence type="ECO:0000313" key="7">
    <source>
        <dbReference type="EMBL" id="GAP46277.1"/>
    </source>
</evidence>
<dbReference type="Gene3D" id="3.90.1150.10">
    <property type="entry name" value="Aspartate Aminotransferase, domain 1"/>
    <property type="match status" value="1"/>
</dbReference>
<comment type="cofactor">
    <cofactor evidence="1 5">
        <name>pyridoxal 5'-phosphate</name>
        <dbReference type="ChEBI" id="CHEBI:597326"/>
    </cofactor>
</comment>
<comment type="catalytic activity">
    <reaction evidence="4">
        <text>(sulfur carrier)-H + L-cysteine = (sulfur carrier)-SH + L-alanine</text>
        <dbReference type="Rhea" id="RHEA:43892"/>
        <dbReference type="Rhea" id="RHEA-COMP:14737"/>
        <dbReference type="Rhea" id="RHEA-COMP:14739"/>
        <dbReference type="ChEBI" id="CHEBI:29917"/>
        <dbReference type="ChEBI" id="CHEBI:35235"/>
        <dbReference type="ChEBI" id="CHEBI:57972"/>
        <dbReference type="ChEBI" id="CHEBI:64428"/>
        <dbReference type="EC" id="2.8.1.7"/>
    </reaction>
</comment>
<dbReference type="InterPro" id="IPR015424">
    <property type="entry name" value="PyrdxlP-dep_Trfase"/>
</dbReference>
<comment type="similarity">
    <text evidence="2">Belongs to the class-V pyridoxal-phosphate-dependent aminotransferase family. Csd subfamily.</text>
</comment>
<reference evidence="7" key="1">
    <citation type="journal article" date="2015" name="Genome Announc.">
        <title>Draft Genome Sequence of Thiostrepton-Producing Streptomyces azureus ATCC 14921.</title>
        <authorList>
            <person name="Sakihara K."/>
            <person name="Maeda J."/>
            <person name="Tashiro K."/>
            <person name="Fujino Y."/>
            <person name="Kuhara S."/>
            <person name="Ohshima T."/>
            <person name="Ogata S."/>
            <person name="Doi K."/>
        </authorList>
    </citation>
    <scope>NUCLEOTIDE SEQUENCE [LARGE SCALE GENOMIC DNA]</scope>
    <source>
        <strain evidence="7">ATCC14921</strain>
    </source>
</reference>
<dbReference type="PROSITE" id="PS00595">
    <property type="entry name" value="AA_TRANSFER_CLASS_5"/>
    <property type="match status" value="1"/>
</dbReference>
<evidence type="ECO:0000256" key="4">
    <source>
        <dbReference type="ARBA" id="ARBA00050776"/>
    </source>
</evidence>
<dbReference type="InterPro" id="IPR015422">
    <property type="entry name" value="PyrdxlP-dep_Trfase_small"/>
</dbReference>
<dbReference type="SUPFAM" id="SSF53383">
    <property type="entry name" value="PLP-dependent transferases"/>
    <property type="match status" value="1"/>
</dbReference>
<name>A0A0K8PEF6_STRAJ</name>
<dbReference type="InterPro" id="IPR000192">
    <property type="entry name" value="Aminotrans_V_dom"/>
</dbReference>
<evidence type="ECO:0000256" key="3">
    <source>
        <dbReference type="ARBA" id="ARBA00022898"/>
    </source>
</evidence>
<evidence type="ECO:0000256" key="2">
    <source>
        <dbReference type="ARBA" id="ARBA00010447"/>
    </source>
</evidence>
<dbReference type="InterPro" id="IPR020578">
    <property type="entry name" value="Aminotrans_V_PyrdxlP_BS"/>
</dbReference>
<dbReference type="Gene3D" id="3.40.640.10">
    <property type="entry name" value="Type I PLP-dependent aspartate aminotransferase-like (Major domain)"/>
    <property type="match status" value="1"/>
</dbReference>
<keyword evidence="8" id="KW-1185">Reference proteome</keyword>
<dbReference type="OrthoDB" id="9804366at2"/>
<dbReference type="AlphaFoldDB" id="A0A0K8PEF6"/>
<sequence length="411" mass="44651">MSLTSLTAPVDPLSALGAWQRQLRAQFPILRGADAPVYLDSAATAQKPQAVLDAVHTYLVTANANAGRGIYTWANRTTELVERTRERVKSFLDDPDPARSTVHFTSGTSEGLRTIARDWLTEHLRDGDEIIVPFADHQANAQPWLEAQRLLTARGVRITVHDMPYEAESKDYDQAALAGLVTDQTRFVAATHVHHIYGNDMNVHRIRDVVGPDVPICLDAAQSVGHLPVSTTDLDVDFVAFSGHKAMALPGTGAVWARGARGPAFTPGGWSGSPNTAGILSMEAAFDWLEAAGLENIDRWSVALGVRLTDGLARLDSYEVLGCPLSLTADSDVQRRQGIVTFRHRDIGSSDLGFILAEHGLMVRADGHCQARGGETDSSVRVSLHLYNTPDEIDRLLDVLATLDRRNGARA</sequence>
<organism evidence="7 8">
    <name type="scientific">Streptomyces azureus</name>
    <dbReference type="NCBI Taxonomy" id="146537"/>
    <lineage>
        <taxon>Bacteria</taxon>
        <taxon>Bacillati</taxon>
        <taxon>Actinomycetota</taxon>
        <taxon>Actinomycetes</taxon>
        <taxon>Kitasatosporales</taxon>
        <taxon>Streptomycetaceae</taxon>
        <taxon>Streptomyces</taxon>
    </lineage>
</organism>
<protein>
    <submittedName>
        <fullName evidence="7">Cysteine desulfurase, catalytic subunit CsdA</fullName>
    </submittedName>
</protein>
<accession>A0A0K8PEF6</accession>
<evidence type="ECO:0000256" key="1">
    <source>
        <dbReference type="ARBA" id="ARBA00001933"/>
    </source>
</evidence>
<dbReference type="RefSeq" id="WP_059415279.1">
    <property type="nucleotide sequence ID" value="NZ_DF968210.1"/>
</dbReference>
<dbReference type="EMBL" id="DF968210">
    <property type="protein sequence ID" value="GAP46277.1"/>
    <property type="molecule type" value="Genomic_DNA"/>
</dbReference>
<evidence type="ECO:0000256" key="5">
    <source>
        <dbReference type="RuleBase" id="RU004504"/>
    </source>
</evidence>
<keyword evidence="3" id="KW-0663">Pyridoxal phosphate</keyword>
<gene>
    <name evidence="7" type="ORF">SAZU_1015</name>
</gene>
<dbReference type="PANTHER" id="PTHR43586:SF8">
    <property type="entry name" value="CYSTEINE DESULFURASE 1, CHLOROPLASTIC"/>
    <property type="match status" value="1"/>
</dbReference>
<feature type="domain" description="Aminotransferase class V" evidence="6">
    <location>
        <begin position="37"/>
        <end position="396"/>
    </location>
</feature>
<dbReference type="Proteomes" id="UP000053859">
    <property type="component" value="Unassembled WGS sequence"/>
</dbReference>
<dbReference type="GO" id="GO:0031071">
    <property type="term" value="F:cysteine desulfurase activity"/>
    <property type="evidence" value="ECO:0007669"/>
    <property type="project" value="UniProtKB-EC"/>
</dbReference>
<proteinExistence type="inferred from homology"/>